<dbReference type="InterPro" id="IPR011051">
    <property type="entry name" value="RmlC_Cupin_sf"/>
</dbReference>
<dbReference type="SUPFAM" id="SSF51182">
    <property type="entry name" value="RmlC-like cupins"/>
    <property type="match status" value="1"/>
</dbReference>
<dbReference type="PANTHER" id="PTHR39193">
    <property type="entry name" value="5-DEOXY-GLUCURONATE ISOMERASE"/>
    <property type="match status" value="1"/>
</dbReference>
<dbReference type="PIRSF" id="PIRSF036628">
    <property type="entry name" value="IolB"/>
    <property type="match status" value="1"/>
</dbReference>
<comment type="caution">
    <text evidence="2">The sequence shown here is derived from an EMBL/GenBank/DDBJ whole genome shotgun (WGS) entry which is preliminary data.</text>
</comment>
<reference evidence="2" key="1">
    <citation type="submission" date="2020-08" db="EMBL/GenBank/DDBJ databases">
        <title>Genome public.</title>
        <authorList>
            <person name="Liu C."/>
            <person name="Sun Q."/>
        </authorList>
    </citation>
    <scope>NUCLEOTIDE SEQUENCE</scope>
    <source>
        <strain evidence="2">BX21</strain>
    </source>
</reference>
<dbReference type="Proteomes" id="UP000601171">
    <property type="component" value="Unassembled WGS sequence"/>
</dbReference>
<accession>A0A926ET84</accession>
<organism evidence="2 3">
    <name type="scientific">Paratissierella segnis</name>
    <dbReference type="NCBI Taxonomy" id="2763679"/>
    <lineage>
        <taxon>Bacteria</taxon>
        <taxon>Bacillati</taxon>
        <taxon>Bacillota</taxon>
        <taxon>Tissierellia</taxon>
        <taxon>Tissierellales</taxon>
        <taxon>Tissierellaceae</taxon>
        <taxon>Paratissierella</taxon>
    </lineage>
</organism>
<dbReference type="InterPro" id="IPR014710">
    <property type="entry name" value="RmlC-like_jellyroll"/>
</dbReference>
<dbReference type="InterPro" id="IPR021120">
    <property type="entry name" value="KduI/IolB_isomerase"/>
</dbReference>
<evidence type="ECO:0000313" key="2">
    <source>
        <dbReference type="EMBL" id="MBC8587226.1"/>
    </source>
</evidence>
<sequence>MYRIRQSQEFIYGYNPITTIDEKVKNTMMDFGILKMKKEQVEIDMESKERVYLLIEGEAKLEWEDKSVVINRNSCFDESPWTLHLPKNTKVKITALKDDTEFSVSKTFNDTIFESKLYTQKECVDEHRGKGTMKETSTRIVRTVFDYSNADYSNFVVGEVIDYPGKWSSYPPHHHPQPEVYHYRFNPKHGYGFCQLGEDVVMVKHNDTVKIVDELSHPQATAPGYAMYYIWVIRHIDGNPYIAPTFEPEHLWVIKEDAKIWPDK</sequence>
<keyword evidence="1 2" id="KW-0413">Isomerase</keyword>
<dbReference type="Pfam" id="PF04962">
    <property type="entry name" value="KduI"/>
    <property type="match status" value="1"/>
</dbReference>
<proteinExistence type="predicted"/>
<evidence type="ECO:0000256" key="1">
    <source>
        <dbReference type="ARBA" id="ARBA00023235"/>
    </source>
</evidence>
<dbReference type="EMBL" id="JACRTG010000008">
    <property type="protein sequence ID" value="MBC8587226.1"/>
    <property type="molecule type" value="Genomic_DNA"/>
</dbReference>
<dbReference type="AlphaFoldDB" id="A0A926ET84"/>
<protein>
    <submittedName>
        <fullName evidence="2">5-deoxy-glucuronate isomerase</fullName>
    </submittedName>
</protein>
<dbReference type="InterPro" id="IPR024203">
    <property type="entry name" value="Deoxy-glucuronate_isom_IolB"/>
</dbReference>
<dbReference type="GO" id="GO:0019310">
    <property type="term" value="P:inositol catabolic process"/>
    <property type="evidence" value="ECO:0007669"/>
    <property type="project" value="InterPro"/>
</dbReference>
<name>A0A926ET84_9FIRM</name>
<dbReference type="PANTHER" id="PTHR39193:SF1">
    <property type="entry name" value="5-DEOXY-GLUCURONATE ISOMERASE"/>
    <property type="match status" value="1"/>
</dbReference>
<dbReference type="Gene3D" id="2.60.120.10">
    <property type="entry name" value="Jelly Rolls"/>
    <property type="match status" value="2"/>
</dbReference>
<dbReference type="GO" id="GO:0008880">
    <property type="term" value="F:glucuronate isomerase activity"/>
    <property type="evidence" value="ECO:0007669"/>
    <property type="project" value="InterPro"/>
</dbReference>
<gene>
    <name evidence="2" type="ORF">H8707_03080</name>
</gene>
<evidence type="ECO:0000313" key="3">
    <source>
        <dbReference type="Proteomes" id="UP000601171"/>
    </source>
</evidence>
<keyword evidence="3" id="KW-1185">Reference proteome</keyword>